<name>A0A9P9DVH8_9PLEO</name>
<protein>
    <submittedName>
        <fullName evidence="2">Uncharacterized protein</fullName>
    </submittedName>
</protein>
<dbReference type="AlphaFoldDB" id="A0A9P9DVH8"/>
<comment type="caution">
    <text evidence="2">The sequence shown here is derived from an EMBL/GenBank/DDBJ whole genome shotgun (WGS) entry which is preliminary data.</text>
</comment>
<gene>
    <name evidence="2" type="ORF">B0J11DRAFT_505679</name>
</gene>
<accession>A0A9P9DVH8</accession>
<dbReference type="Proteomes" id="UP000700596">
    <property type="component" value="Unassembled WGS sequence"/>
</dbReference>
<feature type="region of interest" description="Disordered" evidence="1">
    <location>
        <begin position="222"/>
        <end position="241"/>
    </location>
</feature>
<keyword evidence="3" id="KW-1185">Reference proteome</keyword>
<reference evidence="2" key="1">
    <citation type="journal article" date="2021" name="Nat. Commun.">
        <title>Genetic determinants of endophytism in the Arabidopsis root mycobiome.</title>
        <authorList>
            <person name="Mesny F."/>
            <person name="Miyauchi S."/>
            <person name="Thiergart T."/>
            <person name="Pickel B."/>
            <person name="Atanasova L."/>
            <person name="Karlsson M."/>
            <person name="Huettel B."/>
            <person name="Barry K.W."/>
            <person name="Haridas S."/>
            <person name="Chen C."/>
            <person name="Bauer D."/>
            <person name="Andreopoulos W."/>
            <person name="Pangilinan J."/>
            <person name="LaButti K."/>
            <person name="Riley R."/>
            <person name="Lipzen A."/>
            <person name="Clum A."/>
            <person name="Drula E."/>
            <person name="Henrissat B."/>
            <person name="Kohler A."/>
            <person name="Grigoriev I.V."/>
            <person name="Martin F.M."/>
            <person name="Hacquard S."/>
        </authorList>
    </citation>
    <scope>NUCLEOTIDE SEQUENCE</scope>
    <source>
        <strain evidence="2">MPI-CAGE-CH-0243</strain>
    </source>
</reference>
<evidence type="ECO:0000313" key="3">
    <source>
        <dbReference type="Proteomes" id="UP000700596"/>
    </source>
</evidence>
<sequence>MIPSDPKEIPVRQCGRRPSWAIRSIDVLGKPWMAVALMAVENAGCIWRSVAGRCGRKEGKREDKGGGWRQQEWERRMDRPWFPGSRCESTCGLVRRQSHWQYLRSTHNPVALAGALLVPRWCPASALLRIVHPQCGSTVPSGLPSPVQPDVSSTGDLEPPPTSSIFGATNRPLTDRFPKEDYKPTSRLRDAEMPVLSRRDGVPKYGLPTTLQMYGKVAVASQKVTTPRPVSIPAQGEREND</sequence>
<evidence type="ECO:0000256" key="1">
    <source>
        <dbReference type="SAM" id="MobiDB-lite"/>
    </source>
</evidence>
<feature type="compositionally biased region" description="Basic and acidic residues" evidence="1">
    <location>
        <begin position="173"/>
        <end position="202"/>
    </location>
</feature>
<evidence type="ECO:0000313" key="2">
    <source>
        <dbReference type="EMBL" id="KAH7126969.1"/>
    </source>
</evidence>
<dbReference type="EMBL" id="JAGMWT010000006">
    <property type="protein sequence ID" value="KAH7126969.1"/>
    <property type="molecule type" value="Genomic_DNA"/>
</dbReference>
<organism evidence="2 3">
    <name type="scientific">Dendryphion nanum</name>
    <dbReference type="NCBI Taxonomy" id="256645"/>
    <lineage>
        <taxon>Eukaryota</taxon>
        <taxon>Fungi</taxon>
        <taxon>Dikarya</taxon>
        <taxon>Ascomycota</taxon>
        <taxon>Pezizomycotina</taxon>
        <taxon>Dothideomycetes</taxon>
        <taxon>Pleosporomycetidae</taxon>
        <taxon>Pleosporales</taxon>
        <taxon>Torulaceae</taxon>
        <taxon>Dendryphion</taxon>
    </lineage>
</organism>
<feature type="region of interest" description="Disordered" evidence="1">
    <location>
        <begin position="138"/>
        <end position="204"/>
    </location>
</feature>
<proteinExistence type="predicted"/>